<dbReference type="Gene3D" id="1.25.40.10">
    <property type="entry name" value="Tetratricopeptide repeat domain"/>
    <property type="match status" value="1"/>
</dbReference>
<gene>
    <name evidence="2" type="ORF">SCARR_01961</name>
</gene>
<feature type="signal peptide" evidence="1">
    <location>
        <begin position="1"/>
        <end position="21"/>
    </location>
</feature>
<dbReference type="EMBL" id="CAAHFH010000001">
    <property type="protein sequence ID" value="VGO19901.1"/>
    <property type="molecule type" value="Genomic_DNA"/>
</dbReference>
<evidence type="ECO:0008006" key="4">
    <source>
        <dbReference type="Google" id="ProtNLM"/>
    </source>
</evidence>
<dbReference type="InterPro" id="IPR011990">
    <property type="entry name" value="TPR-like_helical_dom_sf"/>
</dbReference>
<evidence type="ECO:0000313" key="3">
    <source>
        <dbReference type="Proteomes" id="UP000346198"/>
    </source>
</evidence>
<evidence type="ECO:0000313" key="2">
    <source>
        <dbReference type="EMBL" id="VGO19901.1"/>
    </source>
</evidence>
<keyword evidence="1" id="KW-0732">Signal</keyword>
<proteinExistence type="predicted"/>
<accession>A0A6C2UKH1</accession>
<organism evidence="2 3">
    <name type="scientific">Pontiella sulfatireligans</name>
    <dbReference type="NCBI Taxonomy" id="2750658"/>
    <lineage>
        <taxon>Bacteria</taxon>
        <taxon>Pseudomonadati</taxon>
        <taxon>Kiritimatiellota</taxon>
        <taxon>Kiritimatiellia</taxon>
        <taxon>Kiritimatiellales</taxon>
        <taxon>Pontiellaceae</taxon>
        <taxon>Pontiella</taxon>
    </lineage>
</organism>
<dbReference type="AlphaFoldDB" id="A0A6C2UKH1"/>
<keyword evidence="3" id="KW-1185">Reference proteome</keyword>
<feature type="chain" id="PRO_5025539869" description="Beta-barrel assembly-enhancing protease" evidence="1">
    <location>
        <begin position="22"/>
        <end position="284"/>
    </location>
</feature>
<name>A0A6C2UKH1_9BACT</name>
<dbReference type="Proteomes" id="UP000346198">
    <property type="component" value="Unassembled WGS sequence"/>
</dbReference>
<dbReference type="PROSITE" id="PS51257">
    <property type="entry name" value="PROKAR_LIPOPROTEIN"/>
    <property type="match status" value="1"/>
</dbReference>
<protein>
    <recommendedName>
        <fullName evidence="4">Beta-barrel assembly-enhancing protease</fullName>
    </recommendedName>
</protein>
<dbReference type="RefSeq" id="WP_136061366.1">
    <property type="nucleotide sequence ID" value="NZ_CAAHFH010000001.1"/>
</dbReference>
<evidence type="ECO:0000256" key="1">
    <source>
        <dbReference type="SAM" id="SignalP"/>
    </source>
</evidence>
<sequence length="284" mass="31803">MKTTRAISMLASGLLIAVALSACKTNQSPVTTAQLDAFMKRWETYEAFKTPVDPKDEPLLLAALEKDPKGPWATYVIMKFSQTRFEARQLDNAGRTARYRASLNYLKPARDTLARAVEANPEDKELQHFPNEIKTYISLATLEAGLDLADIKSDAEAALANNTDTQSWNYGNIIYDQHSLLGRVALREGKLDEAKRHLLEAGRTPGSPQLNSYGPNFILARELAEKGEFDTVIEFLDLVARFWANPDERTEANSKCVANDHLKLLNAWKQELRAGKVPDHGTWK</sequence>
<reference evidence="2 3" key="1">
    <citation type="submission" date="2019-04" db="EMBL/GenBank/DDBJ databases">
        <authorList>
            <person name="Van Vliet M D."/>
        </authorList>
    </citation>
    <scope>NUCLEOTIDE SEQUENCE [LARGE SCALE GENOMIC DNA]</scope>
    <source>
        <strain evidence="2 3">F21</strain>
    </source>
</reference>